<dbReference type="Proteomes" id="UP000501058">
    <property type="component" value="Chromosome"/>
</dbReference>
<protein>
    <submittedName>
        <fullName evidence="1">Uncharacterized protein</fullName>
    </submittedName>
</protein>
<dbReference type="KEGG" id="prv:G7070_07070"/>
<dbReference type="AlphaFoldDB" id="A0A6G7Y5H2"/>
<evidence type="ECO:0000313" key="1">
    <source>
        <dbReference type="EMBL" id="QIK72072.1"/>
    </source>
</evidence>
<reference evidence="1 2" key="1">
    <citation type="submission" date="2020-03" db="EMBL/GenBank/DDBJ databases">
        <title>Propioniciclava sp. nov., isolated from Hydrophilus acuminatus.</title>
        <authorList>
            <person name="Hyun D.-W."/>
            <person name="Bae J.-W."/>
        </authorList>
    </citation>
    <scope>NUCLEOTIDE SEQUENCE [LARGE SCALE GENOMIC DNA]</scope>
    <source>
        <strain evidence="1 2">HDW11</strain>
    </source>
</reference>
<dbReference type="EMBL" id="CP049865">
    <property type="protein sequence ID" value="QIK72072.1"/>
    <property type="molecule type" value="Genomic_DNA"/>
</dbReference>
<evidence type="ECO:0000313" key="2">
    <source>
        <dbReference type="Proteomes" id="UP000501058"/>
    </source>
</evidence>
<gene>
    <name evidence="1" type="ORF">G7070_07070</name>
</gene>
<dbReference type="RefSeq" id="WP_166233078.1">
    <property type="nucleotide sequence ID" value="NZ_CP049865.1"/>
</dbReference>
<name>A0A6G7Y5H2_9ACTN</name>
<organism evidence="1 2">
    <name type="scientific">Propioniciclava coleopterorum</name>
    <dbReference type="NCBI Taxonomy" id="2714937"/>
    <lineage>
        <taxon>Bacteria</taxon>
        <taxon>Bacillati</taxon>
        <taxon>Actinomycetota</taxon>
        <taxon>Actinomycetes</taxon>
        <taxon>Propionibacteriales</taxon>
        <taxon>Propionibacteriaceae</taxon>
        <taxon>Propioniciclava</taxon>
    </lineage>
</organism>
<accession>A0A6G7Y5H2</accession>
<proteinExistence type="predicted"/>
<keyword evidence="2" id="KW-1185">Reference proteome</keyword>
<sequence>MAFDLYAGSLTRYLSGDWKTAEQLRADPETAPGGFDGQELERTLIWQASLLTELGGGEPWAERSDLTYWTSSPRAAGVGGLQLLAAYQEQPDLMPKKGGLFSRRKPTDDPLDPGASAAFQAATAAPTRYATLLSGVQWWLPISGVPAVFSAKAPDGRTVTMGTVTGLRIELANLATALGMNEAMLNIMSSDEPDMTDLVAAGTYGLALFIDIAKVADDNRQPLVLDV</sequence>